<dbReference type="AlphaFoldDB" id="A0A1Y6CVF6"/>
<gene>
    <name evidence="1" type="ORF">SAMN02949497_1940</name>
</gene>
<organism evidence="1 2">
    <name type="scientific">Methylomagnum ishizawai</name>
    <dbReference type="NCBI Taxonomy" id="1760988"/>
    <lineage>
        <taxon>Bacteria</taxon>
        <taxon>Pseudomonadati</taxon>
        <taxon>Pseudomonadota</taxon>
        <taxon>Gammaproteobacteria</taxon>
        <taxon>Methylococcales</taxon>
        <taxon>Methylococcaceae</taxon>
        <taxon>Methylomagnum</taxon>
    </lineage>
</organism>
<evidence type="ECO:0000313" key="1">
    <source>
        <dbReference type="EMBL" id="SMF94619.1"/>
    </source>
</evidence>
<reference evidence="1 2" key="1">
    <citation type="submission" date="2016-12" db="EMBL/GenBank/DDBJ databases">
        <authorList>
            <person name="Song W.-J."/>
            <person name="Kurnit D.M."/>
        </authorList>
    </citation>
    <scope>NUCLEOTIDE SEQUENCE [LARGE SCALE GENOMIC DNA]</scope>
    <source>
        <strain evidence="1 2">175</strain>
    </source>
</reference>
<dbReference type="Proteomes" id="UP000192923">
    <property type="component" value="Unassembled WGS sequence"/>
</dbReference>
<accession>A0A1Y6CVF6</accession>
<dbReference type="STRING" id="1760988.SAMN02949497_1940"/>
<proteinExistence type="predicted"/>
<keyword evidence="2" id="KW-1185">Reference proteome</keyword>
<dbReference type="EMBL" id="FXAM01000001">
    <property type="protein sequence ID" value="SMF94619.1"/>
    <property type="molecule type" value="Genomic_DNA"/>
</dbReference>
<dbReference type="RefSeq" id="WP_085212148.1">
    <property type="nucleotide sequence ID" value="NZ_FXAM01000001.1"/>
</dbReference>
<protein>
    <submittedName>
        <fullName evidence="1">Uncharacterized protein</fullName>
    </submittedName>
</protein>
<evidence type="ECO:0000313" key="2">
    <source>
        <dbReference type="Proteomes" id="UP000192923"/>
    </source>
</evidence>
<sequence>MNGSMGAGLVQGLAQGLELGDQMSLRKAALDLQGRADARAEQEQAFSQGLRGQALRLQQDQLAEQTRQAQAREGQSERQIGIAAQALGLDESKFKQTQQQQAFENQVTSEKLGRERALFPLQQQGAELELAKARQAQAETEKALAVRKSMNILTQMQGGLIDPNSAEDYYQTLKTATGIDPMGFADGQVDGLLRTFTAVHDGKLDPNAPEALDAANGMFGARLQRGIGDRIDLPGVQAVGADGKPVAGVKGEVVDKRLSRVIPVPDDAGNPSGRFVFGVASTVKAPDGKLYTYEAPLSLYGTSHPDDPALVLDGNDVSGHAAALLQIQHRYLTDPKFKAGFDTMLVGRTPPKEAAEIELKQAEATNKRAEAVKHLAEAGTHDKVLKSVHDLLNKRFAADSLEGVAKDQRELMDQSRVLAGKYRARYPNATAEQIYGAVVRDLGGGQSKDSGDYQEGEVYQDGQGNQAVYKGGKWVDLP</sequence>
<name>A0A1Y6CVF6_9GAMM</name>